<dbReference type="Pfam" id="PF00106">
    <property type="entry name" value="adh_short"/>
    <property type="match status" value="1"/>
</dbReference>
<dbReference type="Gene3D" id="3.40.50.720">
    <property type="entry name" value="NAD(P)-binding Rossmann-like Domain"/>
    <property type="match status" value="1"/>
</dbReference>
<dbReference type="PANTHER" id="PTHR24320">
    <property type="entry name" value="RETINOL DEHYDROGENASE"/>
    <property type="match status" value="1"/>
</dbReference>
<gene>
    <name evidence="4" type="ORF">QQS21_005429</name>
</gene>
<dbReference type="Proteomes" id="UP001251528">
    <property type="component" value="Unassembled WGS sequence"/>
</dbReference>
<evidence type="ECO:0000256" key="1">
    <source>
        <dbReference type="ARBA" id="ARBA00006484"/>
    </source>
</evidence>
<dbReference type="InterPro" id="IPR002347">
    <property type="entry name" value="SDR_fam"/>
</dbReference>
<dbReference type="PRINTS" id="PR00081">
    <property type="entry name" value="GDHRDH"/>
</dbReference>
<comment type="similarity">
    <text evidence="1">Belongs to the short-chain dehydrogenases/reductases (SDR) family.</text>
</comment>
<evidence type="ECO:0000313" key="4">
    <source>
        <dbReference type="EMBL" id="KAK2599088.1"/>
    </source>
</evidence>
<dbReference type="GO" id="GO:0016491">
    <property type="term" value="F:oxidoreductase activity"/>
    <property type="evidence" value="ECO:0007669"/>
    <property type="project" value="UniProtKB-KW"/>
</dbReference>
<protein>
    <recommendedName>
        <fullName evidence="6">NAD(P)-binding protein</fullName>
    </recommendedName>
</protein>
<keyword evidence="3" id="KW-0560">Oxidoreductase</keyword>
<sequence>MSLASFWAFWTQTYPPWYGAPLTEACLPGQAGKVFIITGGSSGIGYELTRILYGSGAKIYMLTRSEQNAIEAISSIKAFYQDKNHGTGKQNGSIQFIYMDLVDLATVRSAAQQFLNLEGPDGRLDVLFNNAGTAARAKAPATKQGHEYHYGTIVLGGFLLTQLLAPFLAKTAKCSPVGSVRVVWPASILVDATPKTGIREGFLTETTTVTDENELYSSSKTANWFVAYESANRNRDGVVHIAGNPGCYATNIWRDFSVIFFLAIRIFLRHPVHGAETYMFMAFSDDITFDAACAGRYVINDGRWHPGQRQDLLLALRKPEDGGSGRSSECFDWCESRIAEYASPLYIAK</sequence>
<keyword evidence="2" id="KW-0521">NADP</keyword>
<proteinExistence type="inferred from homology"/>
<organism evidence="4 5">
    <name type="scientific">Conoideocrella luteorostrata</name>
    <dbReference type="NCBI Taxonomy" id="1105319"/>
    <lineage>
        <taxon>Eukaryota</taxon>
        <taxon>Fungi</taxon>
        <taxon>Dikarya</taxon>
        <taxon>Ascomycota</taxon>
        <taxon>Pezizomycotina</taxon>
        <taxon>Sordariomycetes</taxon>
        <taxon>Hypocreomycetidae</taxon>
        <taxon>Hypocreales</taxon>
        <taxon>Clavicipitaceae</taxon>
        <taxon>Conoideocrella</taxon>
    </lineage>
</organism>
<comment type="caution">
    <text evidence="4">The sequence shown here is derived from an EMBL/GenBank/DDBJ whole genome shotgun (WGS) entry which is preliminary data.</text>
</comment>
<accession>A0AAJ0FTT6</accession>
<evidence type="ECO:0000313" key="5">
    <source>
        <dbReference type="Proteomes" id="UP001251528"/>
    </source>
</evidence>
<evidence type="ECO:0000256" key="3">
    <source>
        <dbReference type="ARBA" id="ARBA00023002"/>
    </source>
</evidence>
<dbReference type="PANTHER" id="PTHR24320:SF236">
    <property type="entry name" value="SHORT-CHAIN DEHYDROGENASE-RELATED"/>
    <property type="match status" value="1"/>
</dbReference>
<dbReference type="AlphaFoldDB" id="A0AAJ0FTT6"/>
<dbReference type="EMBL" id="JASWJB010000090">
    <property type="protein sequence ID" value="KAK2599088.1"/>
    <property type="molecule type" value="Genomic_DNA"/>
</dbReference>
<dbReference type="SUPFAM" id="SSF51735">
    <property type="entry name" value="NAD(P)-binding Rossmann-fold domains"/>
    <property type="match status" value="1"/>
</dbReference>
<name>A0AAJ0FTT6_9HYPO</name>
<evidence type="ECO:0008006" key="6">
    <source>
        <dbReference type="Google" id="ProtNLM"/>
    </source>
</evidence>
<reference evidence="4" key="1">
    <citation type="submission" date="2023-06" db="EMBL/GenBank/DDBJ databases">
        <title>Conoideocrella luteorostrata (Hypocreales: Clavicipitaceae), a potential biocontrol fungus for elongate hemlock scale in United States Christmas tree production areas.</title>
        <authorList>
            <person name="Barrett H."/>
            <person name="Lovett B."/>
            <person name="Macias A.M."/>
            <person name="Stajich J.E."/>
            <person name="Kasson M.T."/>
        </authorList>
    </citation>
    <scope>NUCLEOTIDE SEQUENCE</scope>
    <source>
        <strain evidence="4">ARSEF 14590</strain>
    </source>
</reference>
<keyword evidence="5" id="KW-1185">Reference proteome</keyword>
<evidence type="ECO:0000256" key="2">
    <source>
        <dbReference type="ARBA" id="ARBA00022857"/>
    </source>
</evidence>
<dbReference type="InterPro" id="IPR036291">
    <property type="entry name" value="NAD(P)-bd_dom_sf"/>
</dbReference>